<accession>A0A1H7RWY6</accession>
<evidence type="ECO:0000256" key="1">
    <source>
        <dbReference type="ARBA" id="ARBA00004651"/>
    </source>
</evidence>
<keyword evidence="4 7" id="KW-0812">Transmembrane</keyword>
<evidence type="ECO:0000256" key="3">
    <source>
        <dbReference type="ARBA" id="ARBA00022475"/>
    </source>
</evidence>
<feature type="transmembrane region" description="Helical" evidence="7">
    <location>
        <begin position="40"/>
        <end position="58"/>
    </location>
</feature>
<dbReference type="InterPro" id="IPR032808">
    <property type="entry name" value="DoxX"/>
</dbReference>
<evidence type="ECO:0000256" key="5">
    <source>
        <dbReference type="ARBA" id="ARBA00022989"/>
    </source>
</evidence>
<evidence type="ECO:0000256" key="6">
    <source>
        <dbReference type="ARBA" id="ARBA00023136"/>
    </source>
</evidence>
<keyword evidence="9" id="KW-1185">Reference proteome</keyword>
<keyword evidence="6 7" id="KW-0472">Membrane</keyword>
<dbReference type="Proteomes" id="UP000182719">
    <property type="component" value="Unassembled WGS sequence"/>
</dbReference>
<dbReference type="Pfam" id="PF07681">
    <property type="entry name" value="DoxX"/>
    <property type="match status" value="1"/>
</dbReference>
<dbReference type="AlphaFoldDB" id="A0A1H7RWY6"/>
<proteinExistence type="inferred from homology"/>
<organism evidence="8 9">
    <name type="scientific">Stigmatella aurantiaca</name>
    <dbReference type="NCBI Taxonomy" id="41"/>
    <lineage>
        <taxon>Bacteria</taxon>
        <taxon>Pseudomonadati</taxon>
        <taxon>Myxococcota</taxon>
        <taxon>Myxococcia</taxon>
        <taxon>Myxococcales</taxon>
        <taxon>Cystobacterineae</taxon>
        <taxon>Archangiaceae</taxon>
        <taxon>Stigmatella</taxon>
    </lineage>
</organism>
<protein>
    <submittedName>
        <fullName evidence="8">Putative oxidoreductase</fullName>
    </submittedName>
</protein>
<keyword evidence="5 7" id="KW-1133">Transmembrane helix</keyword>
<evidence type="ECO:0000256" key="2">
    <source>
        <dbReference type="ARBA" id="ARBA00006679"/>
    </source>
</evidence>
<reference evidence="9" key="1">
    <citation type="submission" date="2016-10" db="EMBL/GenBank/DDBJ databases">
        <authorList>
            <person name="Varghese N."/>
            <person name="Submissions S."/>
        </authorList>
    </citation>
    <scope>NUCLEOTIDE SEQUENCE [LARGE SCALE GENOMIC DNA]</scope>
    <source>
        <strain evidence="9">DSM 17044</strain>
    </source>
</reference>
<dbReference type="PANTHER" id="PTHR33452">
    <property type="entry name" value="OXIDOREDUCTASE CATD-RELATED"/>
    <property type="match status" value="1"/>
</dbReference>
<dbReference type="OrthoDB" id="5515215at2"/>
<dbReference type="InterPro" id="IPR051907">
    <property type="entry name" value="DoxX-like_oxidoreductase"/>
</dbReference>
<evidence type="ECO:0000256" key="7">
    <source>
        <dbReference type="SAM" id="Phobius"/>
    </source>
</evidence>
<keyword evidence="3" id="KW-1003">Cell membrane</keyword>
<evidence type="ECO:0000313" key="9">
    <source>
        <dbReference type="Proteomes" id="UP000182719"/>
    </source>
</evidence>
<sequence length="130" mass="13782">MQGQRGVAAWTLVRLVFGLSLALGHGLPKVTGNMASFAEGVARLGFPFPTFFAWCAALSELVGGLLVAVGLFTRPAALVAACTLAVALYRHRVDPFGTMEKALVFLTVFLAVVLAGPGPWSLDAKVRRRL</sequence>
<gene>
    <name evidence="8" type="ORF">SAMN05444354_107221</name>
</gene>
<dbReference type="PANTHER" id="PTHR33452:SF1">
    <property type="entry name" value="INNER MEMBRANE PROTEIN YPHA-RELATED"/>
    <property type="match status" value="1"/>
</dbReference>
<evidence type="ECO:0000313" key="8">
    <source>
        <dbReference type="EMBL" id="SEL64753.1"/>
    </source>
</evidence>
<comment type="similarity">
    <text evidence="2">Belongs to the DoxX family.</text>
</comment>
<dbReference type="GO" id="GO:0005886">
    <property type="term" value="C:plasma membrane"/>
    <property type="evidence" value="ECO:0007669"/>
    <property type="project" value="UniProtKB-SubCell"/>
</dbReference>
<evidence type="ECO:0000256" key="4">
    <source>
        <dbReference type="ARBA" id="ARBA00022692"/>
    </source>
</evidence>
<dbReference type="EMBL" id="FOAP01000007">
    <property type="protein sequence ID" value="SEL64753.1"/>
    <property type="molecule type" value="Genomic_DNA"/>
</dbReference>
<feature type="transmembrane region" description="Helical" evidence="7">
    <location>
        <begin position="102"/>
        <end position="122"/>
    </location>
</feature>
<name>A0A1H7RWY6_STIAU</name>
<comment type="subcellular location">
    <subcellularLocation>
        <location evidence="1">Cell membrane</location>
        <topology evidence="1">Multi-pass membrane protein</topology>
    </subcellularLocation>
</comment>
<feature type="transmembrane region" description="Helical" evidence="7">
    <location>
        <begin position="65"/>
        <end position="90"/>
    </location>
</feature>
<dbReference type="RefSeq" id="WP_075007256.1">
    <property type="nucleotide sequence ID" value="NZ_FOAP01000007.1"/>
</dbReference>